<keyword evidence="4" id="KW-1185">Reference proteome</keyword>
<dbReference type="STRING" id="105785.A0A2J7PI41"/>
<comment type="caution">
    <text evidence="3">The sequence shown here is derived from an EMBL/GenBank/DDBJ whole genome shotgun (WGS) entry which is preliminary data.</text>
</comment>
<dbReference type="PANTHER" id="PTHR10380:SF196">
    <property type="entry name" value="CUTICULAR PROTEIN 72EA"/>
    <property type="match status" value="1"/>
</dbReference>
<dbReference type="OrthoDB" id="6515429at2759"/>
<dbReference type="PANTHER" id="PTHR10380">
    <property type="entry name" value="CUTICLE PROTEIN"/>
    <property type="match status" value="1"/>
</dbReference>
<gene>
    <name evidence="3" type="ORF">B7P43_G04612</name>
</gene>
<dbReference type="InterPro" id="IPR050468">
    <property type="entry name" value="Cuticle_Struct_Prot"/>
</dbReference>
<evidence type="ECO:0000256" key="1">
    <source>
        <dbReference type="PROSITE-ProRule" id="PRU00497"/>
    </source>
</evidence>
<dbReference type="Proteomes" id="UP000235965">
    <property type="component" value="Unassembled WGS sequence"/>
</dbReference>
<name>A0A2J7PI41_9NEOP</name>
<accession>A0A2J7PI41</accession>
<protein>
    <recommendedName>
        <fullName evidence="5">Cuticle protein 6</fullName>
    </recommendedName>
</protein>
<proteinExistence type="predicted"/>
<dbReference type="PROSITE" id="PS51155">
    <property type="entry name" value="CHIT_BIND_RR_2"/>
    <property type="match status" value="1"/>
</dbReference>
<dbReference type="InParanoid" id="A0A2J7PI41"/>
<evidence type="ECO:0000313" key="4">
    <source>
        <dbReference type="Proteomes" id="UP000235965"/>
    </source>
</evidence>
<keyword evidence="2" id="KW-0732">Signal</keyword>
<evidence type="ECO:0000313" key="3">
    <source>
        <dbReference type="EMBL" id="PNF16007.1"/>
    </source>
</evidence>
<dbReference type="InterPro" id="IPR000618">
    <property type="entry name" value="Insect_cuticle"/>
</dbReference>
<keyword evidence="1" id="KW-0193">Cuticle</keyword>
<dbReference type="AlphaFoldDB" id="A0A2J7PI41"/>
<organism evidence="3 4">
    <name type="scientific">Cryptotermes secundus</name>
    <dbReference type="NCBI Taxonomy" id="105785"/>
    <lineage>
        <taxon>Eukaryota</taxon>
        <taxon>Metazoa</taxon>
        <taxon>Ecdysozoa</taxon>
        <taxon>Arthropoda</taxon>
        <taxon>Hexapoda</taxon>
        <taxon>Insecta</taxon>
        <taxon>Pterygota</taxon>
        <taxon>Neoptera</taxon>
        <taxon>Polyneoptera</taxon>
        <taxon>Dictyoptera</taxon>
        <taxon>Blattodea</taxon>
        <taxon>Blattoidea</taxon>
        <taxon>Termitoidae</taxon>
        <taxon>Kalotermitidae</taxon>
        <taxon>Cryptotermitinae</taxon>
        <taxon>Cryptotermes</taxon>
    </lineage>
</organism>
<dbReference type="EMBL" id="NEVH01025129">
    <property type="protein sequence ID" value="PNF16007.1"/>
    <property type="molecule type" value="Genomic_DNA"/>
</dbReference>
<evidence type="ECO:0008006" key="5">
    <source>
        <dbReference type="Google" id="ProtNLM"/>
    </source>
</evidence>
<dbReference type="GO" id="GO:0008010">
    <property type="term" value="F:structural constituent of chitin-based larval cuticle"/>
    <property type="evidence" value="ECO:0007669"/>
    <property type="project" value="TreeGrafter"/>
</dbReference>
<reference evidence="3 4" key="1">
    <citation type="submission" date="2017-12" db="EMBL/GenBank/DDBJ databases">
        <title>Hemimetabolous genomes reveal molecular basis of termite eusociality.</title>
        <authorList>
            <person name="Harrison M.C."/>
            <person name="Jongepier E."/>
            <person name="Robertson H.M."/>
            <person name="Arning N."/>
            <person name="Bitard-Feildel T."/>
            <person name="Chao H."/>
            <person name="Childers C.P."/>
            <person name="Dinh H."/>
            <person name="Doddapaneni H."/>
            <person name="Dugan S."/>
            <person name="Gowin J."/>
            <person name="Greiner C."/>
            <person name="Han Y."/>
            <person name="Hu H."/>
            <person name="Hughes D.S.T."/>
            <person name="Huylmans A.-K."/>
            <person name="Kemena C."/>
            <person name="Kremer L.P.M."/>
            <person name="Lee S.L."/>
            <person name="Lopez-Ezquerra A."/>
            <person name="Mallet L."/>
            <person name="Monroy-Kuhn J.M."/>
            <person name="Moser A."/>
            <person name="Murali S.C."/>
            <person name="Muzny D.M."/>
            <person name="Otani S."/>
            <person name="Piulachs M.-D."/>
            <person name="Poelchau M."/>
            <person name="Qu J."/>
            <person name="Schaub F."/>
            <person name="Wada-Katsumata A."/>
            <person name="Worley K.C."/>
            <person name="Xie Q."/>
            <person name="Ylla G."/>
            <person name="Poulsen M."/>
            <person name="Gibbs R.A."/>
            <person name="Schal C."/>
            <person name="Richards S."/>
            <person name="Belles X."/>
            <person name="Korb J."/>
            <person name="Bornberg-Bauer E."/>
        </authorList>
    </citation>
    <scope>NUCLEOTIDE SEQUENCE [LARGE SCALE GENOMIC DNA]</scope>
    <source>
        <tissue evidence="3">Whole body</tissue>
    </source>
</reference>
<dbReference type="Pfam" id="PF00379">
    <property type="entry name" value="Chitin_bind_4"/>
    <property type="match status" value="1"/>
</dbReference>
<evidence type="ECO:0000256" key="2">
    <source>
        <dbReference type="SAM" id="SignalP"/>
    </source>
</evidence>
<dbReference type="GO" id="GO:0062129">
    <property type="term" value="C:chitin-based extracellular matrix"/>
    <property type="evidence" value="ECO:0007669"/>
    <property type="project" value="TreeGrafter"/>
</dbReference>
<feature type="signal peptide" evidence="2">
    <location>
        <begin position="1"/>
        <end position="19"/>
    </location>
</feature>
<feature type="chain" id="PRO_5014375198" description="Cuticle protein 6" evidence="2">
    <location>
        <begin position="20"/>
        <end position="255"/>
    </location>
</feature>
<sequence>MNRGLQVVVCIVAIGITHARPGVLSGVAYTAPAAVVPGPVSISSQYHAQDALGQYSYGYSGGPSAKAETKTADGVTRGSYSYIDSYGIVQSANYVSDPINGFRVAATNLPVHVPTPVLDTPEVASAKAAHAVAQKEAAAAAAAAPDVSEAVVVAAPAVPATPAALAAPAVPAAPAVIASHSYTAPGIVVSANTAGGFAYSTHSVGPIYAPAFYSAVVPAATPILVSGVPADTPEVAAAKAAHFAAHIEEKQRLLG</sequence>
<dbReference type="FunCoup" id="A0A2J7PI41">
    <property type="interactions" value="24"/>
</dbReference>